<dbReference type="NCBIfam" id="TIGR00035">
    <property type="entry name" value="asp_race"/>
    <property type="match status" value="1"/>
</dbReference>
<dbReference type="PANTHER" id="PTHR21198">
    <property type="entry name" value="GLUTAMATE RACEMASE"/>
    <property type="match status" value="1"/>
</dbReference>
<evidence type="ECO:0000256" key="1">
    <source>
        <dbReference type="ARBA" id="ARBA00007847"/>
    </source>
</evidence>
<name>A0AAI9SDH7_9BURK</name>
<evidence type="ECO:0000256" key="2">
    <source>
        <dbReference type="ARBA" id="ARBA00023235"/>
    </source>
</evidence>
<keyword evidence="4" id="KW-1185">Reference proteome</keyword>
<keyword evidence="2" id="KW-0413">Isomerase</keyword>
<dbReference type="EMBL" id="WEHW01000003">
    <property type="protein sequence ID" value="KAB7652465.1"/>
    <property type="molecule type" value="Genomic_DNA"/>
</dbReference>
<proteinExistence type="inferred from homology"/>
<dbReference type="RefSeq" id="WP_152156910.1">
    <property type="nucleotide sequence ID" value="NZ_WEHW01000003.1"/>
</dbReference>
<accession>A0AAI9SDH7</accession>
<gene>
    <name evidence="3" type="ORF">GBM96_02315</name>
</gene>
<dbReference type="InterPro" id="IPR001920">
    <property type="entry name" value="Asp/Glu_race"/>
</dbReference>
<reference evidence="3 4" key="1">
    <citation type="submission" date="2019-10" db="EMBL/GenBank/DDBJ databases">
        <title>Genome diversity of Sutterella seckii.</title>
        <authorList>
            <person name="Chaplin A.V."/>
            <person name="Sokolova S.R."/>
            <person name="Mosin K.A."/>
            <person name="Ivanova E.L."/>
            <person name="Kochetkova T.O."/>
            <person name="Goltsov A.Y."/>
            <person name="Trofimov D.Y."/>
            <person name="Efimov B.A."/>
        </authorList>
    </citation>
    <scope>NUCLEOTIDE SEQUENCE [LARGE SCALE GENOMIC DNA]</scope>
    <source>
        <strain evidence="3 4">ASD3426</strain>
    </source>
</reference>
<dbReference type="PANTHER" id="PTHR21198:SF7">
    <property type="entry name" value="ASPARTATE-GLUTAMATE RACEMASE FAMILY"/>
    <property type="match status" value="1"/>
</dbReference>
<dbReference type="InterPro" id="IPR018187">
    <property type="entry name" value="Asp/Glu_racemase_AS_1"/>
</dbReference>
<dbReference type="InterPro" id="IPR033134">
    <property type="entry name" value="Asp/Glu_racemase_AS_2"/>
</dbReference>
<dbReference type="PROSITE" id="PS00924">
    <property type="entry name" value="ASP_GLU_RACEMASE_2"/>
    <property type="match status" value="1"/>
</dbReference>
<organism evidence="3 4">
    <name type="scientific">Sutterella seckii</name>
    <dbReference type="NCBI Taxonomy" id="1944635"/>
    <lineage>
        <taxon>Bacteria</taxon>
        <taxon>Pseudomonadati</taxon>
        <taxon>Pseudomonadota</taxon>
        <taxon>Betaproteobacteria</taxon>
        <taxon>Burkholderiales</taxon>
        <taxon>Sutterellaceae</taxon>
        <taxon>Sutterella</taxon>
    </lineage>
</organism>
<dbReference type="Pfam" id="PF01177">
    <property type="entry name" value="Asp_Glu_race"/>
    <property type="match status" value="2"/>
</dbReference>
<evidence type="ECO:0000313" key="3">
    <source>
        <dbReference type="EMBL" id="KAB7652465.1"/>
    </source>
</evidence>
<dbReference type="SUPFAM" id="SSF53681">
    <property type="entry name" value="Aspartate/glutamate racemase"/>
    <property type="match status" value="2"/>
</dbReference>
<evidence type="ECO:0000313" key="4">
    <source>
        <dbReference type="Proteomes" id="UP000469462"/>
    </source>
</evidence>
<dbReference type="GO" id="GO:0047661">
    <property type="term" value="F:amino-acid racemase activity"/>
    <property type="evidence" value="ECO:0007669"/>
    <property type="project" value="InterPro"/>
</dbReference>
<sequence length="478" mass="51697">MGFKKIGVACGVNPLPGLKIKAWLIATGSDLDMEVEVVESAQEMPLEPPTPRIALGDRKIAAFLAASELQKAGCEAVIIPDVRTEPFLPELQKELQVPVISLLAGLPESLKAEGIRRIGLLGRAVPQDFYEKIFGADFEFVKLAEDLTPIYDILQSPGEALKKHGFSPENEEMMMKAGEKLLEAGAEVLIPNCTQMARFAEELRLRGLPVIDPLRNAAVEAVKATPKRLPKPFKVGLIGGLGPAATVDLYDKIVKATPAKTDQEHIKVVVEQNPQIPDRTAALLRGGVDPTLAMFNCAKRLEDDECDAIIVPCNTAHAFLPYLQRFIRTPFINMQQAALDEIKAKLGDKARIGLLATTGTVQTGIYSDKAKAMGLAMFVPDAEHQERVMAAIYGPKGAKAGYTDGVCREDLLSAAEVLVRDHGCNCLILGCTELPLILDESDDFEVAGAHVVVIDPTAALARKVVKTAEEAFERTGIH</sequence>
<dbReference type="AlphaFoldDB" id="A0AAI9SDH7"/>
<dbReference type="Gene3D" id="3.40.50.1860">
    <property type="match status" value="4"/>
</dbReference>
<comment type="caution">
    <text evidence="3">The sequence shown here is derived from an EMBL/GenBank/DDBJ whole genome shotgun (WGS) entry which is preliminary data.</text>
</comment>
<dbReference type="InterPro" id="IPR004380">
    <property type="entry name" value="Asp_race"/>
</dbReference>
<protein>
    <submittedName>
        <fullName evidence="3">Aspartate/glutamate racemase family protein</fullName>
    </submittedName>
</protein>
<dbReference type="InterPro" id="IPR015942">
    <property type="entry name" value="Asp/Glu/hydantoin_racemase"/>
</dbReference>
<dbReference type="Proteomes" id="UP000469462">
    <property type="component" value="Unassembled WGS sequence"/>
</dbReference>
<comment type="similarity">
    <text evidence="1">Belongs to the aspartate/glutamate racemases family.</text>
</comment>
<dbReference type="PROSITE" id="PS00923">
    <property type="entry name" value="ASP_GLU_RACEMASE_1"/>
    <property type="match status" value="1"/>
</dbReference>